<evidence type="ECO:0000313" key="4">
    <source>
        <dbReference type="Proteomes" id="UP001229251"/>
    </source>
</evidence>
<sequence>MKKVRQFMTLMLVFVTFLAPALSVNAQDSDVYDKIVEANSKIESQAGNFDTMVNLISPSDEMDVSYNIHGDYQIQAEPFAMKMVLTVTDEATGETKHVDITHVDGYTYVYNGQEWSVMEEDTSSIINETNKTLSDSQGSQVIKDLMQVSETDDSYKLTADLSQADFSSYFDEIDLQGQVIDQVKKGIEEAGDLGEEGEMVKELVVSLFEKVDWNQLATDVLHALGQLEVDYDKENYLLKSVSFGSETSLKTVLGQLLTAYEDLLGEKLIADDTDMAINYHFALEVTEYNGSYDIQKPEDAPSYEEYQASLEVESSEESEESMEDSDEENNSQDQASDTDQEETSESAE</sequence>
<reference evidence="3" key="1">
    <citation type="submission" date="2023-05" db="EMBL/GenBank/DDBJ databases">
        <title>Cataloging the Phylogenetic Diversity of Human Bladder Bacteria.</title>
        <authorList>
            <person name="Du J."/>
        </authorList>
    </citation>
    <scope>NUCLEOTIDE SEQUENCE</scope>
    <source>
        <strain evidence="3">UMB1231</strain>
    </source>
</reference>
<dbReference type="EMBL" id="JASOOE010000010">
    <property type="protein sequence ID" value="MDK7187518.1"/>
    <property type="molecule type" value="Genomic_DNA"/>
</dbReference>
<keyword evidence="2" id="KW-0732">Signal</keyword>
<gene>
    <name evidence="3" type="ORF">QP433_05950</name>
</gene>
<feature type="signal peptide" evidence="2">
    <location>
        <begin position="1"/>
        <end position="26"/>
    </location>
</feature>
<proteinExistence type="predicted"/>
<feature type="region of interest" description="Disordered" evidence="1">
    <location>
        <begin position="293"/>
        <end position="348"/>
    </location>
</feature>
<dbReference type="Proteomes" id="UP001229251">
    <property type="component" value="Unassembled WGS sequence"/>
</dbReference>
<comment type="caution">
    <text evidence="3">The sequence shown here is derived from an EMBL/GenBank/DDBJ whole genome shotgun (WGS) entry which is preliminary data.</text>
</comment>
<evidence type="ECO:0000313" key="3">
    <source>
        <dbReference type="EMBL" id="MDK7187518.1"/>
    </source>
</evidence>
<evidence type="ECO:0000256" key="1">
    <source>
        <dbReference type="SAM" id="MobiDB-lite"/>
    </source>
</evidence>
<accession>A0AAJ1V2W9</accession>
<feature type="compositionally biased region" description="Acidic residues" evidence="1">
    <location>
        <begin position="313"/>
        <end position="348"/>
    </location>
</feature>
<feature type="chain" id="PRO_5042577797" evidence="2">
    <location>
        <begin position="27"/>
        <end position="348"/>
    </location>
</feature>
<evidence type="ECO:0000256" key="2">
    <source>
        <dbReference type="SAM" id="SignalP"/>
    </source>
</evidence>
<dbReference type="RefSeq" id="WP_285065983.1">
    <property type="nucleotide sequence ID" value="NZ_JASOOE010000010.1"/>
</dbReference>
<dbReference type="InterPro" id="IPR046720">
    <property type="entry name" value="DUF6612"/>
</dbReference>
<dbReference type="AlphaFoldDB" id="A0AAJ1V2W9"/>
<organism evidence="3 4">
    <name type="scientific">Facklamia hominis</name>
    <dbReference type="NCBI Taxonomy" id="178214"/>
    <lineage>
        <taxon>Bacteria</taxon>
        <taxon>Bacillati</taxon>
        <taxon>Bacillota</taxon>
        <taxon>Bacilli</taxon>
        <taxon>Lactobacillales</taxon>
        <taxon>Aerococcaceae</taxon>
        <taxon>Facklamia</taxon>
    </lineage>
</organism>
<protein>
    <submittedName>
        <fullName evidence="3">Uncharacterized protein</fullName>
    </submittedName>
</protein>
<dbReference type="Pfam" id="PF20316">
    <property type="entry name" value="DUF6612"/>
    <property type="match status" value="1"/>
</dbReference>
<name>A0AAJ1V2W9_9LACT</name>